<gene>
    <name evidence="1" type="ORF">CAOG_008120</name>
</gene>
<dbReference type="AlphaFoldDB" id="A0A0D2UT28"/>
<reference evidence="2" key="1">
    <citation type="submission" date="2011-02" db="EMBL/GenBank/DDBJ databases">
        <title>The Genome Sequence of Capsaspora owczarzaki ATCC 30864.</title>
        <authorList>
            <person name="Russ C."/>
            <person name="Cuomo C."/>
            <person name="Burger G."/>
            <person name="Gray M.W."/>
            <person name="Holland P.W.H."/>
            <person name="King N."/>
            <person name="Lang F.B.F."/>
            <person name="Roger A.J."/>
            <person name="Ruiz-Trillo I."/>
            <person name="Young S.K."/>
            <person name="Zeng Q."/>
            <person name="Gargeya S."/>
            <person name="Alvarado L."/>
            <person name="Berlin A."/>
            <person name="Chapman S.B."/>
            <person name="Chen Z."/>
            <person name="Freedman E."/>
            <person name="Gellesch M."/>
            <person name="Goldberg J."/>
            <person name="Griggs A."/>
            <person name="Gujja S."/>
            <person name="Heilman E."/>
            <person name="Heiman D."/>
            <person name="Howarth C."/>
            <person name="Mehta T."/>
            <person name="Neiman D."/>
            <person name="Pearson M."/>
            <person name="Roberts A."/>
            <person name="Saif S."/>
            <person name="Shea T."/>
            <person name="Shenoy N."/>
            <person name="Sisk P."/>
            <person name="Stolte C."/>
            <person name="Sykes S."/>
            <person name="White J."/>
            <person name="Yandava C."/>
            <person name="Haas B."/>
            <person name="Nusbaum C."/>
            <person name="Birren B."/>
        </authorList>
    </citation>
    <scope>NUCLEOTIDE SEQUENCE</scope>
    <source>
        <strain evidence="2">ATCC 30864</strain>
    </source>
</reference>
<organism evidence="1 2">
    <name type="scientific">Capsaspora owczarzaki (strain ATCC 30864)</name>
    <dbReference type="NCBI Taxonomy" id="595528"/>
    <lineage>
        <taxon>Eukaryota</taxon>
        <taxon>Filasterea</taxon>
        <taxon>Capsaspora</taxon>
    </lineage>
</organism>
<protein>
    <submittedName>
        <fullName evidence="1">Uncharacterized protein</fullName>
    </submittedName>
</protein>
<name>A0A0D2UT28_CAPO3</name>
<proteinExistence type="predicted"/>
<accession>A0A0D2UT28</accession>
<sequence>MYEHKTDKSLLPFECFRNSSLESPFFVRLIPRENDLPIVHPRLGGLRLSGTHVQNLFLTEYGRGDKEAVWRISGNVNSLALTVLAVDGKPKYVTYTARERVDRGAAGSARRNRVIRLVHEIISPDHSDEPLLMLVLCINNLETEIVGHPAGVALNALTRWIQRNRNARRSDDE</sequence>
<dbReference type="InParanoid" id="A0A0D2UT28"/>
<dbReference type="Proteomes" id="UP000008743">
    <property type="component" value="Unassembled WGS sequence"/>
</dbReference>
<keyword evidence="2" id="KW-1185">Reference proteome</keyword>
<evidence type="ECO:0000313" key="2">
    <source>
        <dbReference type="Proteomes" id="UP000008743"/>
    </source>
</evidence>
<evidence type="ECO:0000313" key="1">
    <source>
        <dbReference type="EMBL" id="KJE98096.1"/>
    </source>
</evidence>
<dbReference type="EMBL" id="KE346376">
    <property type="protein sequence ID" value="KJE98096.1"/>
    <property type="molecule type" value="Genomic_DNA"/>
</dbReference>